<dbReference type="Proteomes" id="UP000192726">
    <property type="component" value="Chromosome"/>
</dbReference>
<dbReference type="KEGG" id="sgv:B1H19_07160"/>
<dbReference type="OrthoDB" id="218750at2"/>
<name>A0A1V0TM31_9ACTN</name>
<dbReference type="STRING" id="553510.B1H19_07160"/>
<organism evidence="1 2">
    <name type="scientific">Streptomyces gilvosporeus</name>
    <dbReference type="NCBI Taxonomy" id="553510"/>
    <lineage>
        <taxon>Bacteria</taxon>
        <taxon>Bacillati</taxon>
        <taxon>Actinomycetota</taxon>
        <taxon>Actinomycetes</taxon>
        <taxon>Kitasatosporales</taxon>
        <taxon>Streptomycetaceae</taxon>
        <taxon>Streptomyces</taxon>
    </lineage>
</organism>
<sequence>MPPAEAKNSTVFLDWARLQAPEGEGEAQDLIATVTDGLGRAVNKPGRFMDELKRRADRLPTAYLPWFWDTVGHRLGPWLPRHSGTAYGLARTAEKVHGLPVDEAYHRANVLLYARLGALPGKEIAVQQRRLHTTLEAADAHREFLRFLRAFVAGGGAPGNDLHRRVQVSAKAAGLGIAQSAQALGDLLVASTGRPLPDAVLDGLAPLFAQEPPSAPVRQALAELFPTSVTDGAAWLRLLAATGVDDALAEGRIVPAGGLGEWLGRFAFHYSYRGSNSGVRQQPMPDELYALVPRIAARIRAEGREVTLHRSRFRHTLFDADLVDICLANGIAVADPGPRVRLTFCGPAARRDYRALAAHPVFGVRLAGTAYAPRAPRTAAPRLPLAEGTDAALHERVTRLLDAVADGGLGAAQEAMATLDKTLDPPAIAALDGIDTALEALDGVGPLLRTLRAGLPEELAWPALEDAVRSLGGEAAISGVTCTWPVLTVFARDRAIAVDHSGQRGSCAFALPEEAAVHSVFFVGGSFLIGWNTGKRYGRSAERAFWADEPEAVFTPEHALGLVPYGGSTDGALGYQFATPDGGGRYDGTRVLRPGGRAGIDHFEQQLGDGVRIWSSCLFGERRGGRDDAWRELDPETGRRTDNTALPPFLAAAPPAGLFRTHDMQTLAPLPPGAPDSPLGQVDGVSGCRVLHWEHSGGAPVRYLLEGIDGRRATFRVTHPGEDPWGVLRLPEGGAEAVVTDHSPMRCYAATDNSLLWEARSFPHGKRSGAAAADGPMLPPPAFWHFLTPRDTESSKALRTVEADAVQALLAAGTDGDVPDRAQAMRAAAARVLPDVRDPGVLDGVIRAVRTAARLLERRRAVSQRAALIVSGARVRPAAETTDTALVTALRDLLAVSAAHHAPKVPDLPATVAAIAADGAFLRGQIDDATRRVGPPARPRDWAVLLGDGIEAAAWRCLGPATPEEDRAALSALLRTWAASPFAEPGSWRLGRASGEALRPLCATGRAVATGMGDGSQGAAPEPTAELRPTGSYRFVQPASAPAPEGATEIRTVTVTRDDASRLTRLLELLAERGPLRLTPEAVAAFVARSGVRRAVAVHALAGLPTRPGYGETGRLLRAKPFQATASVASAAEALAGRLGIAGRMRVLAAGLPDDPAELWTDAGPVAAAERMADAWTALLGQRTPVDEELSDELEKELGSGEGMAAALGDPRGGGLLTEDLRRVIVANKYGSLYVHPVTADGSPGERPSYDTPYLDAASALSWALTERPVGDRALAGLPALCARLAERLDAPDLLIRLRSHRFALDEERMSALFGPERYEVVALEPPLTDRARPPMYYDQGLLLVQVAGGWSSVFLRPAGFGRPGTYAAMARLCAELGMTELRGEIERIRVLRDGIADLAARAADTPVPVGGYEANPLLSVPDLVDEAAGSLGVGRDAAALYLQLATLARPTDRAVRRWNGWSTARHRTVQAELAATGAVVTEKRSRAGRTAFLPGGWTELKAPHLPLETAKLDAHLAAATEKRELDGPFTRLLPPRPLHEMFAEAWARR</sequence>
<evidence type="ECO:0000313" key="1">
    <source>
        <dbReference type="EMBL" id="ARF53994.1"/>
    </source>
</evidence>
<protein>
    <submittedName>
        <fullName evidence="1">Uncharacterized protein</fullName>
    </submittedName>
</protein>
<proteinExistence type="predicted"/>
<dbReference type="EMBL" id="CP020569">
    <property type="protein sequence ID" value="ARF53994.1"/>
    <property type="molecule type" value="Genomic_DNA"/>
</dbReference>
<keyword evidence="2" id="KW-1185">Reference proteome</keyword>
<accession>A0A1V0TM31</accession>
<reference evidence="1 2" key="1">
    <citation type="submission" date="2017-04" db="EMBL/GenBank/DDBJ databases">
        <title>Complete Genome Sequence of Streptomyces gilvosporeus F607, a Capable Producer of Natamycin.</title>
        <authorList>
            <person name="Zong G."/>
            <person name="Zhong C."/>
            <person name="Fu J."/>
            <person name="Qin R."/>
            <person name="Cao G."/>
        </authorList>
    </citation>
    <scope>NUCLEOTIDE SEQUENCE [LARGE SCALE GENOMIC DNA]</scope>
    <source>
        <strain evidence="1 2">F607</strain>
    </source>
</reference>
<gene>
    <name evidence="1" type="ORF">B1H19_07160</name>
</gene>
<evidence type="ECO:0000313" key="2">
    <source>
        <dbReference type="Proteomes" id="UP000192726"/>
    </source>
</evidence>